<keyword evidence="4" id="KW-0862">Zinc</keyword>
<dbReference type="Pfam" id="PF00096">
    <property type="entry name" value="zf-C2H2"/>
    <property type="match status" value="1"/>
</dbReference>
<evidence type="ECO:0000256" key="5">
    <source>
        <dbReference type="PROSITE-ProRule" id="PRU00042"/>
    </source>
</evidence>
<evidence type="ECO:0000256" key="3">
    <source>
        <dbReference type="ARBA" id="ARBA00022771"/>
    </source>
</evidence>
<dbReference type="InParanoid" id="A0A1V9XGQ5"/>
<feature type="domain" description="C2H2-type" evidence="6">
    <location>
        <begin position="21"/>
        <end position="48"/>
    </location>
</feature>
<dbReference type="SMART" id="SM00355">
    <property type="entry name" value="ZnF_C2H2"/>
    <property type="match status" value="4"/>
</dbReference>
<keyword evidence="3 5" id="KW-0863">Zinc-finger</keyword>
<comment type="caution">
    <text evidence="7">The sequence shown here is derived from an EMBL/GenBank/DDBJ whole genome shotgun (WGS) entry which is preliminary data.</text>
</comment>
<dbReference type="InterPro" id="IPR013087">
    <property type="entry name" value="Znf_C2H2_type"/>
</dbReference>
<reference evidence="7 8" key="1">
    <citation type="journal article" date="2017" name="Gigascience">
        <title>Draft genome of the honey bee ectoparasitic mite, Tropilaelaps mercedesae, is shaped by the parasitic life history.</title>
        <authorList>
            <person name="Dong X."/>
            <person name="Armstrong S.D."/>
            <person name="Xia D."/>
            <person name="Makepeace B.L."/>
            <person name="Darby A.C."/>
            <person name="Kadowaki T."/>
        </authorList>
    </citation>
    <scope>NUCLEOTIDE SEQUENCE [LARGE SCALE GENOMIC DNA]</scope>
    <source>
        <strain evidence="7">Wuxi-XJTLU</strain>
    </source>
</reference>
<dbReference type="GO" id="GO:0008270">
    <property type="term" value="F:zinc ion binding"/>
    <property type="evidence" value="ECO:0007669"/>
    <property type="project" value="UniProtKB-KW"/>
</dbReference>
<dbReference type="SUPFAM" id="SSF57667">
    <property type="entry name" value="beta-beta-alpha zinc fingers"/>
    <property type="match status" value="2"/>
</dbReference>
<evidence type="ECO:0000256" key="2">
    <source>
        <dbReference type="ARBA" id="ARBA00022737"/>
    </source>
</evidence>
<dbReference type="GO" id="GO:0005634">
    <property type="term" value="C:nucleus"/>
    <property type="evidence" value="ECO:0007669"/>
    <property type="project" value="TreeGrafter"/>
</dbReference>
<protein>
    <submittedName>
        <fullName evidence="7">Zinc finger protein-like</fullName>
    </submittedName>
</protein>
<keyword evidence="8" id="KW-1185">Reference proteome</keyword>
<dbReference type="GO" id="GO:0045944">
    <property type="term" value="P:positive regulation of transcription by RNA polymerase II"/>
    <property type="evidence" value="ECO:0007669"/>
    <property type="project" value="TreeGrafter"/>
</dbReference>
<dbReference type="Proteomes" id="UP000192247">
    <property type="component" value="Unassembled WGS sequence"/>
</dbReference>
<dbReference type="PROSITE" id="PS50157">
    <property type="entry name" value="ZINC_FINGER_C2H2_2"/>
    <property type="match status" value="2"/>
</dbReference>
<evidence type="ECO:0000259" key="6">
    <source>
        <dbReference type="PROSITE" id="PS50157"/>
    </source>
</evidence>
<dbReference type="STRING" id="418985.A0A1V9XGQ5"/>
<dbReference type="PANTHER" id="PTHR24403">
    <property type="entry name" value="ZINC FINGER PROTEIN"/>
    <property type="match status" value="1"/>
</dbReference>
<dbReference type="EMBL" id="MNPL01011402">
    <property type="protein sequence ID" value="OQR72616.1"/>
    <property type="molecule type" value="Genomic_DNA"/>
</dbReference>
<dbReference type="InterPro" id="IPR036236">
    <property type="entry name" value="Znf_C2H2_sf"/>
</dbReference>
<proteinExistence type="predicted"/>
<dbReference type="PANTHER" id="PTHR24403:SF67">
    <property type="entry name" value="FI01116P-RELATED"/>
    <property type="match status" value="1"/>
</dbReference>
<evidence type="ECO:0000256" key="4">
    <source>
        <dbReference type="ARBA" id="ARBA00022833"/>
    </source>
</evidence>
<dbReference type="OrthoDB" id="6474440at2759"/>
<evidence type="ECO:0000313" key="8">
    <source>
        <dbReference type="Proteomes" id="UP000192247"/>
    </source>
</evidence>
<dbReference type="FunFam" id="3.30.160.60:FF:000065">
    <property type="entry name" value="B-cell CLL/lymphoma 6, member B"/>
    <property type="match status" value="1"/>
</dbReference>
<dbReference type="InterPro" id="IPR050688">
    <property type="entry name" value="Zinc_finger/UBP_domain"/>
</dbReference>
<keyword evidence="1" id="KW-0479">Metal-binding</keyword>
<name>A0A1V9XGQ5_9ACAR</name>
<organism evidence="7 8">
    <name type="scientific">Tropilaelaps mercedesae</name>
    <dbReference type="NCBI Taxonomy" id="418985"/>
    <lineage>
        <taxon>Eukaryota</taxon>
        <taxon>Metazoa</taxon>
        <taxon>Ecdysozoa</taxon>
        <taxon>Arthropoda</taxon>
        <taxon>Chelicerata</taxon>
        <taxon>Arachnida</taxon>
        <taxon>Acari</taxon>
        <taxon>Parasitiformes</taxon>
        <taxon>Mesostigmata</taxon>
        <taxon>Gamasina</taxon>
        <taxon>Dermanyssoidea</taxon>
        <taxon>Laelapidae</taxon>
        <taxon>Tropilaelaps</taxon>
    </lineage>
</organism>
<keyword evidence="2" id="KW-0677">Repeat</keyword>
<dbReference type="AlphaFoldDB" id="A0A1V9XGQ5"/>
<evidence type="ECO:0000256" key="1">
    <source>
        <dbReference type="ARBA" id="ARBA00022723"/>
    </source>
</evidence>
<feature type="domain" description="C2H2-type" evidence="6">
    <location>
        <begin position="49"/>
        <end position="76"/>
    </location>
</feature>
<gene>
    <name evidence="7" type="ORF">BIW11_10273</name>
</gene>
<accession>A0A1V9XGQ5</accession>
<dbReference type="Gene3D" id="3.30.160.60">
    <property type="entry name" value="Classic Zinc Finger"/>
    <property type="match status" value="2"/>
</dbReference>
<sequence>MCLSLGSSGKPTGNVIGPQLFRCERCSYSSYRQHHLKRHQLTHSGEKPFACERCPFTSARLDALQAHRRSHARHDPLTCGVCAFAAKDSAALEVHLQLHHYPCHHCEVVAPTLKIEHFLIH</sequence>
<evidence type="ECO:0000313" key="7">
    <source>
        <dbReference type="EMBL" id="OQR72616.1"/>
    </source>
</evidence>